<sequence>MKKSDLSEKQIENLLRDLPKVTDKRSPEEIYQNLSVKRTRKRLPGWLVPSVAASAALILLLILSPSLSGWQNSASNSEKAESGAELAKTEMKEESQDAGDSVSRNNQMKFSNDDSAVEPNSEMQDGPLEQDQPTAVYSEDINGYNVLTYAIPEPNAQIAVPITVLVHSKGGETWFELFEQTMKTLQEEKWGLADYFPLNAQLSYIEETEEVHVDVPADHQYGSGSASETAFERILAQSLPYERVKKINFSTEGQKGIELGNTGNVTELQIKDRKRHAYYFYYPEGNANPYIVPAEESYDTVAEALQQMLKDRKELGLKASLPEQFRDDLVSLSHDEKVLLIKLADGSRLPGDFLHSLEAIMLTAKNFGFEAVRLENAAPDSIGPFDLSEVLPLPVGPNKKIIEGEKEVGE</sequence>
<gene>
    <name evidence="3" type="ORF">EV146_109160</name>
</gene>
<keyword evidence="2" id="KW-0472">Membrane</keyword>
<feature type="compositionally biased region" description="Basic and acidic residues" evidence="1">
    <location>
        <begin position="78"/>
        <end position="95"/>
    </location>
</feature>
<keyword evidence="4" id="KW-1185">Reference proteome</keyword>
<feature type="compositionally biased region" description="Polar residues" evidence="1">
    <location>
        <begin position="102"/>
        <end position="114"/>
    </location>
</feature>
<keyword evidence="2" id="KW-1133">Transmembrane helix</keyword>
<feature type="region of interest" description="Disordered" evidence="1">
    <location>
        <begin position="70"/>
        <end position="131"/>
    </location>
</feature>
<dbReference type="AlphaFoldDB" id="A0A4R2B9L6"/>
<feature type="transmembrane region" description="Helical" evidence="2">
    <location>
        <begin position="43"/>
        <end position="63"/>
    </location>
</feature>
<proteinExistence type="predicted"/>
<dbReference type="RefSeq" id="WP_132008848.1">
    <property type="nucleotide sequence ID" value="NZ_JABUHM010000008.1"/>
</dbReference>
<evidence type="ECO:0008006" key="5">
    <source>
        <dbReference type="Google" id="ProtNLM"/>
    </source>
</evidence>
<evidence type="ECO:0000313" key="4">
    <source>
        <dbReference type="Proteomes" id="UP000295689"/>
    </source>
</evidence>
<reference evidence="3 4" key="1">
    <citation type="journal article" date="2015" name="Stand. Genomic Sci.">
        <title>Genomic Encyclopedia of Bacterial and Archaeal Type Strains, Phase III: the genomes of soil and plant-associated and newly described type strains.</title>
        <authorList>
            <person name="Whitman W.B."/>
            <person name="Woyke T."/>
            <person name="Klenk H.P."/>
            <person name="Zhou Y."/>
            <person name="Lilburn T.G."/>
            <person name="Beck B.J."/>
            <person name="De Vos P."/>
            <person name="Vandamme P."/>
            <person name="Eisen J.A."/>
            <person name="Garrity G."/>
            <person name="Hugenholtz P."/>
            <person name="Kyrpides N.C."/>
        </authorList>
    </citation>
    <scope>NUCLEOTIDE SEQUENCE [LARGE SCALE GENOMIC DNA]</scope>
    <source>
        <strain evidence="3 4">CV53</strain>
    </source>
</reference>
<keyword evidence="2" id="KW-0812">Transmembrane</keyword>
<evidence type="ECO:0000256" key="1">
    <source>
        <dbReference type="SAM" id="MobiDB-lite"/>
    </source>
</evidence>
<comment type="caution">
    <text evidence="3">The sequence shown here is derived from an EMBL/GenBank/DDBJ whole genome shotgun (WGS) entry which is preliminary data.</text>
</comment>
<organism evidence="3 4">
    <name type="scientific">Mesobacillus foraminis</name>
    <dbReference type="NCBI Taxonomy" id="279826"/>
    <lineage>
        <taxon>Bacteria</taxon>
        <taxon>Bacillati</taxon>
        <taxon>Bacillota</taxon>
        <taxon>Bacilli</taxon>
        <taxon>Bacillales</taxon>
        <taxon>Bacillaceae</taxon>
        <taxon>Mesobacillus</taxon>
    </lineage>
</organism>
<evidence type="ECO:0000256" key="2">
    <source>
        <dbReference type="SAM" id="Phobius"/>
    </source>
</evidence>
<dbReference type="Proteomes" id="UP000295689">
    <property type="component" value="Unassembled WGS sequence"/>
</dbReference>
<name>A0A4R2B9L6_9BACI</name>
<accession>A0A4R2B9L6</accession>
<protein>
    <recommendedName>
        <fullName evidence="5">Negative regulator of sigma-X activity</fullName>
    </recommendedName>
</protein>
<dbReference type="EMBL" id="SLVV01000009">
    <property type="protein sequence ID" value="TCN23003.1"/>
    <property type="molecule type" value="Genomic_DNA"/>
</dbReference>
<evidence type="ECO:0000313" key="3">
    <source>
        <dbReference type="EMBL" id="TCN23003.1"/>
    </source>
</evidence>